<gene>
    <name evidence="2" type="ORF">B0T46_19650</name>
</gene>
<evidence type="ECO:0000256" key="1">
    <source>
        <dbReference type="SAM" id="Phobius"/>
    </source>
</evidence>
<dbReference type="STRING" id="1538463.B0T36_10905"/>
<dbReference type="RefSeq" id="WP_077119503.1">
    <property type="nucleotide sequence ID" value="NZ_LOKT01000006.1"/>
</dbReference>
<comment type="caution">
    <text evidence="2">The sequence shown here is derived from an EMBL/GenBank/DDBJ whole genome shotgun (WGS) entry which is preliminary data.</text>
</comment>
<keyword evidence="1" id="KW-0472">Membrane</keyword>
<protein>
    <submittedName>
        <fullName evidence="2">Uncharacterized protein</fullName>
    </submittedName>
</protein>
<dbReference type="OrthoDB" id="4569808at2"/>
<sequence length="84" mass="8697">MTRPIAITVEAVAAALCVAVAALCWSRGVHTTEFAAIGRVPAFTATHYSGPWLVLATTLIAVAGLLAVDAVTRAVRAVRANHSE</sequence>
<evidence type="ECO:0000313" key="3">
    <source>
        <dbReference type="Proteomes" id="UP000188836"/>
    </source>
</evidence>
<dbReference type="Proteomes" id="UP000188836">
    <property type="component" value="Unassembled WGS sequence"/>
</dbReference>
<name>A0A1V2TCF0_9NOCA</name>
<keyword evidence="3" id="KW-1185">Reference proteome</keyword>
<evidence type="ECO:0000313" key="2">
    <source>
        <dbReference type="EMBL" id="ONM47183.1"/>
    </source>
</evidence>
<organism evidence="2 3">
    <name type="scientific">Nocardia donostiensis</name>
    <dbReference type="NCBI Taxonomy" id="1538463"/>
    <lineage>
        <taxon>Bacteria</taxon>
        <taxon>Bacillati</taxon>
        <taxon>Actinomycetota</taxon>
        <taxon>Actinomycetes</taxon>
        <taxon>Mycobacteriales</taxon>
        <taxon>Nocardiaceae</taxon>
        <taxon>Nocardia</taxon>
    </lineage>
</organism>
<dbReference type="AlphaFoldDB" id="A0A1V2TCF0"/>
<reference evidence="2 3" key="1">
    <citation type="journal article" date="2016" name="Antonie Van Leeuwenhoek">
        <title>Nocardia donostiensis sp. nov., isolated from human respiratory specimens.</title>
        <authorList>
            <person name="Ercibengoa M."/>
            <person name="Bell M."/>
            <person name="Marimon J.M."/>
            <person name="Humrighouse B."/>
            <person name="Klenk H.P."/>
            <person name="Potter G."/>
            <person name="Perez-Trallero E."/>
        </authorList>
    </citation>
    <scope>NUCLEOTIDE SEQUENCE [LARGE SCALE GENOMIC DNA]</scope>
    <source>
        <strain evidence="2 3">X1655</strain>
    </source>
</reference>
<dbReference type="EMBL" id="MUMY01000017">
    <property type="protein sequence ID" value="ONM47183.1"/>
    <property type="molecule type" value="Genomic_DNA"/>
</dbReference>
<feature type="transmembrane region" description="Helical" evidence="1">
    <location>
        <begin position="50"/>
        <end position="71"/>
    </location>
</feature>
<accession>A0A1V2TCF0</accession>
<proteinExistence type="predicted"/>
<keyword evidence="1" id="KW-0812">Transmembrane</keyword>
<keyword evidence="1" id="KW-1133">Transmembrane helix</keyword>